<dbReference type="EMBL" id="BMHO01000001">
    <property type="protein sequence ID" value="GGD28920.1"/>
    <property type="molecule type" value="Genomic_DNA"/>
</dbReference>
<keyword evidence="6" id="KW-1185">Reference proteome</keyword>
<proteinExistence type="inferred from homology"/>
<reference evidence="5" key="1">
    <citation type="journal article" date="2014" name="Int. J. Syst. Evol. Microbiol.">
        <title>Complete genome sequence of Corynebacterium casei LMG S-19264T (=DSM 44701T), isolated from a smear-ripened cheese.</title>
        <authorList>
            <consortium name="US DOE Joint Genome Institute (JGI-PGF)"/>
            <person name="Walter F."/>
            <person name="Albersmeier A."/>
            <person name="Kalinowski J."/>
            <person name="Ruckert C."/>
        </authorList>
    </citation>
    <scope>NUCLEOTIDE SEQUENCE</scope>
    <source>
        <strain evidence="5">CGMCC 1.15152</strain>
    </source>
</reference>
<gene>
    <name evidence="5" type="primary">pcaG</name>
    <name evidence="5" type="ORF">GCM10010915_06270</name>
</gene>
<dbReference type="RefSeq" id="WP_188710848.1">
    <property type="nucleotide sequence ID" value="NZ_BMHO01000001.1"/>
</dbReference>
<comment type="caution">
    <text evidence="5">The sequence shown here is derived from an EMBL/GenBank/DDBJ whole genome shotgun (WGS) entry which is preliminary data.</text>
</comment>
<dbReference type="InterPro" id="IPR015889">
    <property type="entry name" value="Intradiol_dOase_core"/>
</dbReference>
<dbReference type="SUPFAM" id="SSF49482">
    <property type="entry name" value="Aromatic compound dioxygenase"/>
    <property type="match status" value="1"/>
</dbReference>
<organism evidence="5 6">
    <name type="scientific">Microbacterium faecale</name>
    <dbReference type="NCBI Taxonomy" id="1804630"/>
    <lineage>
        <taxon>Bacteria</taxon>
        <taxon>Bacillati</taxon>
        <taxon>Actinomycetota</taxon>
        <taxon>Actinomycetes</taxon>
        <taxon>Micrococcales</taxon>
        <taxon>Microbacteriaceae</taxon>
        <taxon>Microbacterium</taxon>
    </lineage>
</organism>
<protein>
    <submittedName>
        <fullName evidence="5">Protocatechuate 3,4-dioxygenase subunit alpha</fullName>
    </submittedName>
</protein>
<feature type="domain" description="Intradiol ring-cleavage dioxygenases" evidence="4">
    <location>
        <begin position="38"/>
        <end position="106"/>
    </location>
</feature>
<evidence type="ECO:0000313" key="6">
    <source>
        <dbReference type="Proteomes" id="UP000633205"/>
    </source>
</evidence>
<keyword evidence="3" id="KW-0560">Oxidoreductase</keyword>
<evidence type="ECO:0000256" key="1">
    <source>
        <dbReference type="ARBA" id="ARBA00007825"/>
    </source>
</evidence>
<name>A0A916Y455_9MICO</name>
<comment type="similarity">
    <text evidence="1">Belongs to the intradiol ring-cleavage dioxygenase family.</text>
</comment>
<accession>A0A916Y455</accession>
<dbReference type="NCBIfam" id="TIGR02423">
    <property type="entry name" value="protocat_alph"/>
    <property type="match status" value="1"/>
</dbReference>
<sequence>MAEKTLEPTAGQTVGPFFKFGVEFDDMHEVAFPHSPGAIVLGGTLTDGDGNAIPDSVIEIFSADTDGAVPTARGTLARDGHSFTGFGRTFTNDEGQYEFWTRNPGATDDGKPPFFAAIVYARGLPDKLHTRIYLPEAVEAGQTDALLSSLSDDERATLVATRTADGYLRHDMRLQGENETVFIAY</sequence>
<keyword evidence="2" id="KW-0223">Dioxygenase</keyword>
<dbReference type="PANTHER" id="PTHR33711:SF9">
    <property type="entry name" value="PROTOCATECHUATE 3,4-DIOXYGENASE ALPHA CHAIN"/>
    <property type="match status" value="1"/>
</dbReference>
<dbReference type="Gene3D" id="2.60.130.10">
    <property type="entry name" value="Aromatic compound dioxygenase"/>
    <property type="match status" value="1"/>
</dbReference>
<dbReference type="InterPro" id="IPR012786">
    <property type="entry name" value="Protocat_dOase_a"/>
</dbReference>
<evidence type="ECO:0000259" key="4">
    <source>
        <dbReference type="Pfam" id="PF00775"/>
    </source>
</evidence>
<dbReference type="InterPro" id="IPR000627">
    <property type="entry name" value="Intradiol_dOase_C"/>
</dbReference>
<dbReference type="Pfam" id="PF00775">
    <property type="entry name" value="Dioxygenase_C"/>
    <property type="match status" value="1"/>
</dbReference>
<dbReference type="Proteomes" id="UP000633205">
    <property type="component" value="Unassembled WGS sequence"/>
</dbReference>
<dbReference type="GO" id="GO:0008199">
    <property type="term" value="F:ferric iron binding"/>
    <property type="evidence" value="ECO:0007669"/>
    <property type="project" value="InterPro"/>
</dbReference>
<evidence type="ECO:0000256" key="2">
    <source>
        <dbReference type="ARBA" id="ARBA00022964"/>
    </source>
</evidence>
<dbReference type="GO" id="GO:0018578">
    <property type="term" value="F:protocatechuate 3,4-dioxygenase activity"/>
    <property type="evidence" value="ECO:0007669"/>
    <property type="project" value="InterPro"/>
</dbReference>
<dbReference type="InterPro" id="IPR050770">
    <property type="entry name" value="Intradiol_RC_Dioxygenase"/>
</dbReference>
<dbReference type="AlphaFoldDB" id="A0A916Y455"/>
<reference evidence="5" key="2">
    <citation type="submission" date="2020-09" db="EMBL/GenBank/DDBJ databases">
        <authorList>
            <person name="Sun Q."/>
            <person name="Zhou Y."/>
        </authorList>
    </citation>
    <scope>NUCLEOTIDE SEQUENCE</scope>
    <source>
        <strain evidence="5">CGMCC 1.15152</strain>
    </source>
</reference>
<evidence type="ECO:0000256" key="3">
    <source>
        <dbReference type="ARBA" id="ARBA00023002"/>
    </source>
</evidence>
<dbReference type="PANTHER" id="PTHR33711">
    <property type="entry name" value="DIOXYGENASE, PUTATIVE (AFU_ORTHOLOGUE AFUA_2G02910)-RELATED"/>
    <property type="match status" value="1"/>
</dbReference>
<evidence type="ECO:0000313" key="5">
    <source>
        <dbReference type="EMBL" id="GGD28920.1"/>
    </source>
</evidence>